<feature type="domain" description="Large ribosomal subunit protein uL30-like ferredoxin-like fold" evidence="6">
    <location>
        <begin position="5"/>
        <end position="54"/>
    </location>
</feature>
<dbReference type="FunFam" id="3.30.1390.20:FF:000001">
    <property type="entry name" value="50S ribosomal protein L30"/>
    <property type="match status" value="1"/>
</dbReference>
<evidence type="ECO:0000256" key="1">
    <source>
        <dbReference type="ARBA" id="ARBA00007594"/>
    </source>
</evidence>
<sequence length="61" mass="6781">MISFIKITQKKSAIGCIKKHRATLTGLGLHHIGDSVIREKNISILGMINKISYMLTVEEVT</sequence>
<keyword evidence="4 5" id="KW-0687">Ribonucleoprotein</keyword>
<name>A0A4D6YLK8_9GAMM</name>
<dbReference type="GO" id="GO:0015934">
    <property type="term" value="C:large ribosomal subunit"/>
    <property type="evidence" value="ECO:0007669"/>
    <property type="project" value="InterPro"/>
</dbReference>
<dbReference type="HAMAP" id="MF_01371_B">
    <property type="entry name" value="Ribosomal_uL30_B"/>
    <property type="match status" value="1"/>
</dbReference>
<dbReference type="EMBL" id="CP034852">
    <property type="protein sequence ID" value="QCI26910.1"/>
    <property type="molecule type" value="Genomic_DNA"/>
</dbReference>
<reference evidence="7 8" key="2">
    <citation type="submission" date="2019-05" db="EMBL/GenBank/DDBJ databases">
        <title>Genome evolution of the obligate endosymbiont Buchnera aphidicola.</title>
        <authorList>
            <person name="Moran N.A."/>
        </authorList>
    </citation>
    <scope>NUCLEOTIDE SEQUENCE [LARGE SCALE GENOMIC DNA]</scope>
    <source>
        <strain evidence="7 8">Tca</strain>
    </source>
</reference>
<evidence type="ECO:0000313" key="7">
    <source>
        <dbReference type="EMBL" id="QCI26910.1"/>
    </source>
</evidence>
<evidence type="ECO:0000313" key="8">
    <source>
        <dbReference type="Proteomes" id="UP000298782"/>
    </source>
</evidence>
<comment type="similarity">
    <text evidence="1 5">Belongs to the universal ribosomal protein uL30 family.</text>
</comment>
<dbReference type="InterPro" id="IPR005996">
    <property type="entry name" value="Ribosomal_uL30_bac-type"/>
</dbReference>
<dbReference type="Gene3D" id="3.30.1390.20">
    <property type="entry name" value="Ribosomal protein L30, ferredoxin-like fold domain"/>
    <property type="match status" value="1"/>
</dbReference>
<dbReference type="Proteomes" id="UP000298782">
    <property type="component" value="Chromosome"/>
</dbReference>
<proteinExistence type="inferred from homology"/>
<organism evidence="7 8">
    <name type="scientific">Buchnera aphidicola</name>
    <name type="common">Thelaxes californica</name>
    <dbReference type="NCBI Taxonomy" id="1315998"/>
    <lineage>
        <taxon>Bacteria</taxon>
        <taxon>Pseudomonadati</taxon>
        <taxon>Pseudomonadota</taxon>
        <taxon>Gammaproteobacteria</taxon>
        <taxon>Enterobacterales</taxon>
        <taxon>Erwiniaceae</taxon>
        <taxon>Buchnera</taxon>
    </lineage>
</organism>
<dbReference type="NCBIfam" id="TIGR01308">
    <property type="entry name" value="rpmD_bact"/>
    <property type="match status" value="1"/>
</dbReference>
<dbReference type="OrthoDB" id="9812790at2"/>
<evidence type="ECO:0000256" key="4">
    <source>
        <dbReference type="ARBA" id="ARBA00023274"/>
    </source>
</evidence>
<reference evidence="7 8" key="1">
    <citation type="submission" date="2018-12" db="EMBL/GenBank/DDBJ databases">
        <authorList>
            <person name="Chong R.A."/>
        </authorList>
    </citation>
    <scope>NUCLEOTIDE SEQUENCE [LARGE SCALE GENOMIC DNA]</scope>
    <source>
        <strain evidence="7 8">Tca</strain>
    </source>
</reference>
<evidence type="ECO:0000256" key="3">
    <source>
        <dbReference type="ARBA" id="ARBA00022980"/>
    </source>
</evidence>
<evidence type="ECO:0000256" key="5">
    <source>
        <dbReference type="HAMAP-Rule" id="MF_01371"/>
    </source>
</evidence>
<gene>
    <name evidence="5" type="primary">rpmD</name>
    <name evidence="7" type="ORF">D9V80_01995</name>
</gene>
<dbReference type="GO" id="GO:0006412">
    <property type="term" value="P:translation"/>
    <property type="evidence" value="ECO:0007669"/>
    <property type="project" value="UniProtKB-UniRule"/>
</dbReference>
<dbReference type="AlphaFoldDB" id="A0A4D6YLK8"/>
<evidence type="ECO:0000256" key="2">
    <source>
        <dbReference type="ARBA" id="ARBA00011838"/>
    </source>
</evidence>
<dbReference type="Pfam" id="PF00327">
    <property type="entry name" value="Ribosomal_L30"/>
    <property type="match status" value="1"/>
</dbReference>
<dbReference type="InterPro" id="IPR016082">
    <property type="entry name" value="Ribosomal_uL30_ferredoxin-like"/>
</dbReference>
<comment type="subunit">
    <text evidence="2 5">Part of the 50S ribosomal subunit.</text>
</comment>
<accession>A0A4D6YLK8</accession>
<dbReference type="CDD" id="cd01658">
    <property type="entry name" value="Ribosomal_L30"/>
    <property type="match status" value="1"/>
</dbReference>
<keyword evidence="8" id="KW-1185">Reference proteome</keyword>
<dbReference type="RefSeq" id="WP_158353721.1">
    <property type="nucleotide sequence ID" value="NZ_CP034852.1"/>
</dbReference>
<dbReference type="InterPro" id="IPR036919">
    <property type="entry name" value="Ribo_uL30_ferredoxin-like_sf"/>
</dbReference>
<keyword evidence="3 5" id="KW-0689">Ribosomal protein</keyword>
<evidence type="ECO:0000259" key="6">
    <source>
        <dbReference type="Pfam" id="PF00327"/>
    </source>
</evidence>
<protein>
    <recommendedName>
        <fullName evidence="5">Large ribosomal subunit protein uL30</fullName>
    </recommendedName>
</protein>
<dbReference type="SUPFAM" id="SSF55129">
    <property type="entry name" value="Ribosomal protein L30p/L7e"/>
    <property type="match status" value="1"/>
</dbReference>
<dbReference type="GO" id="GO:0003735">
    <property type="term" value="F:structural constituent of ribosome"/>
    <property type="evidence" value="ECO:0007669"/>
    <property type="project" value="InterPro"/>
</dbReference>
<dbReference type="PIRSF" id="PIRSF002211">
    <property type="entry name" value="Ribosomal_L30_bac-type"/>
    <property type="match status" value="1"/>
</dbReference>